<gene>
    <name evidence="1" type="ORF">PIB30_092949</name>
</gene>
<organism evidence="1 2">
    <name type="scientific">Stylosanthes scabra</name>
    <dbReference type="NCBI Taxonomy" id="79078"/>
    <lineage>
        <taxon>Eukaryota</taxon>
        <taxon>Viridiplantae</taxon>
        <taxon>Streptophyta</taxon>
        <taxon>Embryophyta</taxon>
        <taxon>Tracheophyta</taxon>
        <taxon>Spermatophyta</taxon>
        <taxon>Magnoliopsida</taxon>
        <taxon>eudicotyledons</taxon>
        <taxon>Gunneridae</taxon>
        <taxon>Pentapetalae</taxon>
        <taxon>rosids</taxon>
        <taxon>fabids</taxon>
        <taxon>Fabales</taxon>
        <taxon>Fabaceae</taxon>
        <taxon>Papilionoideae</taxon>
        <taxon>50 kb inversion clade</taxon>
        <taxon>dalbergioids sensu lato</taxon>
        <taxon>Dalbergieae</taxon>
        <taxon>Pterocarpus clade</taxon>
        <taxon>Stylosanthes</taxon>
    </lineage>
</organism>
<comment type="caution">
    <text evidence="1">The sequence shown here is derived from an EMBL/GenBank/DDBJ whole genome shotgun (WGS) entry which is preliminary data.</text>
</comment>
<protein>
    <recommendedName>
        <fullName evidence="3">Ubiquitin-like protease family profile domain-containing protein</fullName>
    </recommendedName>
</protein>
<accession>A0ABU6TUK1</accession>
<reference evidence="1 2" key="1">
    <citation type="journal article" date="2023" name="Plants (Basel)">
        <title>Bridging the Gap: Combining Genomics and Transcriptomics Approaches to Understand Stylosanthes scabra, an Orphan Legume from the Brazilian Caatinga.</title>
        <authorList>
            <person name="Ferreira-Neto J.R.C."/>
            <person name="da Silva M.D."/>
            <person name="Binneck E."/>
            <person name="de Melo N.F."/>
            <person name="da Silva R.H."/>
            <person name="de Melo A.L.T.M."/>
            <person name="Pandolfi V."/>
            <person name="Bustamante F.O."/>
            <person name="Brasileiro-Vidal A.C."/>
            <person name="Benko-Iseppon A.M."/>
        </authorList>
    </citation>
    <scope>NUCLEOTIDE SEQUENCE [LARGE SCALE GENOMIC DNA]</scope>
    <source>
        <tissue evidence="1">Leaves</tissue>
    </source>
</reference>
<sequence>MEMYKEDYIDLITRRPHSITSLKSDEHLKLVNKAKLITHRYIFAPVLYSGHWWMYAFDKTKKTFFVVDSRRKDNPSHDRTRINKFAEDLQRFRNEIIWQIILSKDNLHVQKAIQGAIDTTIHRPSVALQSPYVQVNTEELKKLN</sequence>
<evidence type="ECO:0000313" key="2">
    <source>
        <dbReference type="Proteomes" id="UP001341840"/>
    </source>
</evidence>
<dbReference type="InterPro" id="IPR038765">
    <property type="entry name" value="Papain-like_cys_pep_sf"/>
</dbReference>
<proteinExistence type="predicted"/>
<dbReference type="EMBL" id="JASCZI010092572">
    <property type="protein sequence ID" value="MED6152529.1"/>
    <property type="molecule type" value="Genomic_DNA"/>
</dbReference>
<dbReference type="SUPFAM" id="SSF54001">
    <property type="entry name" value="Cysteine proteinases"/>
    <property type="match status" value="1"/>
</dbReference>
<evidence type="ECO:0000313" key="1">
    <source>
        <dbReference type="EMBL" id="MED6152529.1"/>
    </source>
</evidence>
<evidence type="ECO:0008006" key="3">
    <source>
        <dbReference type="Google" id="ProtNLM"/>
    </source>
</evidence>
<dbReference type="Gene3D" id="3.40.395.10">
    <property type="entry name" value="Adenoviral Proteinase, Chain A"/>
    <property type="match status" value="1"/>
</dbReference>
<name>A0ABU6TUK1_9FABA</name>
<keyword evidence="2" id="KW-1185">Reference proteome</keyword>
<dbReference type="Proteomes" id="UP001341840">
    <property type="component" value="Unassembled WGS sequence"/>
</dbReference>